<dbReference type="InterPro" id="IPR003140">
    <property type="entry name" value="PLipase/COase/thioEstase"/>
</dbReference>
<dbReference type="Proteomes" id="UP000501802">
    <property type="component" value="Chromosome"/>
</dbReference>
<feature type="domain" description="Phospholipase/carboxylesterase/thioesterase" evidence="2">
    <location>
        <begin position="116"/>
        <end position="215"/>
    </location>
</feature>
<dbReference type="InterPro" id="IPR029058">
    <property type="entry name" value="AB_hydrolase_fold"/>
</dbReference>
<evidence type="ECO:0000259" key="2">
    <source>
        <dbReference type="Pfam" id="PF02230"/>
    </source>
</evidence>
<reference evidence="3 4" key="1">
    <citation type="submission" date="2020-03" db="EMBL/GenBank/DDBJ databases">
        <authorList>
            <person name="Kim M.K."/>
        </authorList>
    </citation>
    <scope>NUCLEOTIDE SEQUENCE [LARGE SCALE GENOMIC DNA]</scope>
    <source>
        <strain evidence="3 4">BT328</strain>
    </source>
</reference>
<evidence type="ECO:0000313" key="4">
    <source>
        <dbReference type="Proteomes" id="UP000501802"/>
    </source>
</evidence>
<dbReference type="PANTHER" id="PTHR43037:SF1">
    <property type="entry name" value="BLL1128 PROTEIN"/>
    <property type="match status" value="1"/>
</dbReference>
<protein>
    <submittedName>
        <fullName evidence="3">Prolyl oligopeptidase family serine peptidase</fullName>
    </submittedName>
</protein>
<sequence>MSSRTLLPIFCVILLFLSYAGYSQPASKAKSKVKYNYLLYLPNDYAATKASYPLIIYLHGGSQRGNDLMKLKTYGLPQQVDKGKDFQFIIASPQCPDGKFWSTDNWFEPLYDELTTKYSIDPKRVYLTGISIGGYGTWQTAVAYPDKFAAIVPLCGGCDDSTQVCTIKHIPIWTFHGTADNVIPINETEQLVKRLEQCGGRVKFTRLEKEGHGIQYLYEEKSIYDWLLQQHK</sequence>
<gene>
    <name evidence="3" type="ORF">G8759_33085</name>
</gene>
<dbReference type="PANTHER" id="PTHR43037">
    <property type="entry name" value="UNNAMED PRODUCT-RELATED"/>
    <property type="match status" value="1"/>
</dbReference>
<accession>A0A6G9AXB6</accession>
<proteinExistence type="predicted"/>
<dbReference type="SUPFAM" id="SSF53474">
    <property type="entry name" value="alpha/beta-Hydrolases"/>
    <property type="match status" value="1"/>
</dbReference>
<keyword evidence="4" id="KW-1185">Reference proteome</keyword>
<name>A0A6G9AXB6_9BACT</name>
<dbReference type="AlphaFoldDB" id="A0A6G9AXB6"/>
<evidence type="ECO:0000256" key="1">
    <source>
        <dbReference type="ARBA" id="ARBA00022729"/>
    </source>
</evidence>
<evidence type="ECO:0000313" key="3">
    <source>
        <dbReference type="EMBL" id="QIP17131.1"/>
    </source>
</evidence>
<dbReference type="EMBL" id="CP050063">
    <property type="protein sequence ID" value="QIP17131.1"/>
    <property type="molecule type" value="Genomic_DNA"/>
</dbReference>
<dbReference type="KEGG" id="spib:G8759_33085"/>
<dbReference type="Gene3D" id="3.40.50.1820">
    <property type="entry name" value="alpha/beta hydrolase"/>
    <property type="match status" value="1"/>
</dbReference>
<dbReference type="GO" id="GO:0016787">
    <property type="term" value="F:hydrolase activity"/>
    <property type="evidence" value="ECO:0007669"/>
    <property type="project" value="InterPro"/>
</dbReference>
<dbReference type="RefSeq" id="WP_167217691.1">
    <property type="nucleotide sequence ID" value="NZ_CP050063.1"/>
</dbReference>
<dbReference type="Pfam" id="PF02230">
    <property type="entry name" value="Abhydrolase_2"/>
    <property type="match status" value="1"/>
</dbReference>
<keyword evidence="1" id="KW-0732">Signal</keyword>
<organism evidence="3 4">
    <name type="scientific">Spirosoma aureum</name>
    <dbReference type="NCBI Taxonomy" id="2692134"/>
    <lineage>
        <taxon>Bacteria</taxon>
        <taxon>Pseudomonadati</taxon>
        <taxon>Bacteroidota</taxon>
        <taxon>Cytophagia</taxon>
        <taxon>Cytophagales</taxon>
        <taxon>Cytophagaceae</taxon>
        <taxon>Spirosoma</taxon>
    </lineage>
</organism>
<dbReference type="InterPro" id="IPR050955">
    <property type="entry name" value="Plant_Biomass_Hydrol_Est"/>
</dbReference>